<evidence type="ECO:0000313" key="4">
    <source>
        <dbReference type="Proteomes" id="UP001301350"/>
    </source>
</evidence>
<feature type="transmembrane region" description="Helical" evidence="1">
    <location>
        <begin position="32"/>
        <end position="50"/>
    </location>
</feature>
<name>A0AAV9IQ55_CYACA</name>
<dbReference type="AlphaFoldDB" id="A0AAV9IQ55"/>
<dbReference type="PANTHER" id="PTHR32026">
    <property type="entry name" value="METHYLTRANSFERASE-LIKE PROTEIN 24"/>
    <property type="match status" value="1"/>
</dbReference>
<gene>
    <name evidence="3" type="ORF">CDCA_CDCA02G0474</name>
</gene>
<comment type="caution">
    <text evidence="3">The sequence shown here is derived from an EMBL/GenBank/DDBJ whole genome shotgun (WGS) entry which is preliminary data.</text>
</comment>
<keyword evidence="1" id="KW-0472">Membrane</keyword>
<dbReference type="Proteomes" id="UP001301350">
    <property type="component" value="Unassembled WGS sequence"/>
</dbReference>
<organism evidence="3 4">
    <name type="scientific">Cyanidium caldarium</name>
    <name type="common">Red alga</name>
    <dbReference type="NCBI Taxonomy" id="2771"/>
    <lineage>
        <taxon>Eukaryota</taxon>
        <taxon>Rhodophyta</taxon>
        <taxon>Bangiophyceae</taxon>
        <taxon>Cyanidiales</taxon>
        <taxon>Cyanidiaceae</taxon>
        <taxon>Cyanidium</taxon>
    </lineage>
</organism>
<dbReference type="SUPFAM" id="SSF53335">
    <property type="entry name" value="S-adenosyl-L-methionine-dependent methyltransferases"/>
    <property type="match status" value="1"/>
</dbReference>
<keyword evidence="1" id="KW-0812">Transmembrane</keyword>
<dbReference type="InterPro" id="IPR029063">
    <property type="entry name" value="SAM-dependent_MTases_sf"/>
</dbReference>
<dbReference type="InterPro" id="IPR006342">
    <property type="entry name" value="FkbM_mtfrase"/>
</dbReference>
<evidence type="ECO:0000256" key="1">
    <source>
        <dbReference type="SAM" id="Phobius"/>
    </source>
</evidence>
<evidence type="ECO:0000259" key="2">
    <source>
        <dbReference type="Pfam" id="PF05050"/>
    </source>
</evidence>
<dbReference type="Pfam" id="PF05050">
    <property type="entry name" value="Methyltransf_21"/>
    <property type="match status" value="1"/>
</dbReference>
<sequence length="296" mass="33825">MSRWFGRDTPVHDSSTGTWRGANGVFAGRGRLPWVALTVLIGVAWVALWWNAHGGFRVTAAEHNANVCRAESVGGNPQLRNYGAWPLCTERLARQVRRNPVALSVGSGCDSTFELDLLRRYPTAQVHVFDPTITLDRFHHCLRQSAVALRMETRLPGTFWPVGLGTHNAVTRFYRSRNPKVGSMTTEQLRGVNASGALDALVLEYDTLVAMLRVQRVDVLKMDIEGAEFAVIRSWCQRRPTVLPDQLLVEYHERLMERLSFTRRDSDACLQRLGYHKVVEMLPRKEEVLYVRRRWW</sequence>
<protein>
    <recommendedName>
        <fullName evidence="2">Methyltransferase FkbM domain-containing protein</fullName>
    </recommendedName>
</protein>
<dbReference type="Gene3D" id="3.40.50.150">
    <property type="entry name" value="Vaccinia Virus protein VP39"/>
    <property type="match status" value="1"/>
</dbReference>
<dbReference type="PANTHER" id="PTHR32026:SF27">
    <property type="entry name" value="METHYLTRANSFERASE FKBM DOMAIN-CONTAINING PROTEIN-RELATED"/>
    <property type="match status" value="1"/>
</dbReference>
<accession>A0AAV9IQ55</accession>
<dbReference type="InterPro" id="IPR026913">
    <property type="entry name" value="METTL24"/>
</dbReference>
<keyword evidence="1" id="KW-1133">Transmembrane helix</keyword>
<feature type="domain" description="Methyltransferase FkbM" evidence="2">
    <location>
        <begin position="213"/>
        <end position="275"/>
    </location>
</feature>
<reference evidence="3 4" key="1">
    <citation type="submission" date="2022-07" db="EMBL/GenBank/DDBJ databases">
        <title>Genome-wide signatures of adaptation to extreme environments.</title>
        <authorList>
            <person name="Cho C.H."/>
            <person name="Yoon H.S."/>
        </authorList>
    </citation>
    <scope>NUCLEOTIDE SEQUENCE [LARGE SCALE GENOMIC DNA]</scope>
    <source>
        <strain evidence="3 4">DBV 063 E5</strain>
    </source>
</reference>
<dbReference type="EMBL" id="JANCYW010000002">
    <property type="protein sequence ID" value="KAK4534449.1"/>
    <property type="molecule type" value="Genomic_DNA"/>
</dbReference>
<evidence type="ECO:0000313" key="3">
    <source>
        <dbReference type="EMBL" id="KAK4534449.1"/>
    </source>
</evidence>
<proteinExistence type="predicted"/>
<keyword evidence="4" id="KW-1185">Reference proteome</keyword>